<dbReference type="GO" id="GO:0019843">
    <property type="term" value="F:rRNA binding"/>
    <property type="evidence" value="ECO:0007669"/>
    <property type="project" value="UniProtKB-UniRule"/>
</dbReference>
<name>A0A7R6VYQ1_9PROT</name>
<organism evidence="9 10">
    <name type="scientific">Candidatus Profftella armatura</name>
    <name type="common">Diaphorina cf. continua</name>
    <dbReference type="NCBI Taxonomy" id="2661583"/>
    <lineage>
        <taxon>Bacteria</taxon>
        <taxon>Pseudomonadati</taxon>
        <taxon>Pseudomonadota</taxon>
        <taxon>Betaproteobacteria</taxon>
        <taxon>Candidatus Profftella</taxon>
    </lineage>
</organism>
<dbReference type="PANTHER" id="PTHR19836">
    <property type="entry name" value="30S RIBOSOMAL PROTEIN S14"/>
    <property type="match status" value="1"/>
</dbReference>
<dbReference type="GO" id="GO:0003735">
    <property type="term" value="F:structural constituent of ribosome"/>
    <property type="evidence" value="ECO:0007669"/>
    <property type="project" value="InterPro"/>
</dbReference>
<dbReference type="KEGG" id="parm:PADco_0410"/>
<evidence type="ECO:0000256" key="4">
    <source>
        <dbReference type="ARBA" id="ARBA00023274"/>
    </source>
</evidence>
<dbReference type="AlphaFoldDB" id="A0A7R6VYQ1"/>
<dbReference type="HAMAP" id="MF_00537">
    <property type="entry name" value="Ribosomal_uS14_1"/>
    <property type="match status" value="1"/>
</dbReference>
<keyword evidence="7" id="KW-0699">rRNA-binding</keyword>
<dbReference type="NCBIfam" id="NF006477">
    <property type="entry name" value="PRK08881.1"/>
    <property type="match status" value="1"/>
</dbReference>
<dbReference type="GO" id="GO:0006412">
    <property type="term" value="P:translation"/>
    <property type="evidence" value="ECO:0007669"/>
    <property type="project" value="UniProtKB-UniRule"/>
</dbReference>
<sequence length="101" mass="11997">MAKLSLVNRELKRKFLVKKYANKRIELKKIIRDQSKSEEERYKARLVLQSLPRNSNPTRQRNRCSLTGRPRGNFRKFNLSRIKLREIAMQGDIPGITRASW</sequence>
<dbReference type="Pfam" id="PF00253">
    <property type="entry name" value="Ribosomal_S14"/>
    <property type="match status" value="1"/>
</dbReference>
<keyword evidence="3 7" id="KW-0689">Ribosomal protein</keyword>
<feature type="region of interest" description="Disordered" evidence="8">
    <location>
        <begin position="51"/>
        <end position="70"/>
    </location>
</feature>
<dbReference type="PROSITE" id="PS00527">
    <property type="entry name" value="RIBOSOMAL_S14"/>
    <property type="match status" value="1"/>
</dbReference>
<evidence type="ECO:0000256" key="7">
    <source>
        <dbReference type="HAMAP-Rule" id="MF_00537"/>
    </source>
</evidence>
<dbReference type="RefSeq" id="WP_201329804.1">
    <property type="nucleotide sequence ID" value="NZ_AP023215.1"/>
</dbReference>
<evidence type="ECO:0000313" key="10">
    <source>
        <dbReference type="Proteomes" id="UP000595708"/>
    </source>
</evidence>
<dbReference type="InterPro" id="IPR018271">
    <property type="entry name" value="Ribosomal_uS14_CS"/>
</dbReference>
<dbReference type="FunFam" id="1.10.287.1480:FF:000001">
    <property type="entry name" value="30S ribosomal protein S14"/>
    <property type="match status" value="1"/>
</dbReference>
<dbReference type="InterPro" id="IPR001209">
    <property type="entry name" value="Ribosomal_uS14"/>
</dbReference>
<comment type="similarity">
    <text evidence="2 7">Belongs to the universal ribosomal protein uS14 family.</text>
</comment>
<feature type="compositionally biased region" description="Polar residues" evidence="8">
    <location>
        <begin position="51"/>
        <end position="65"/>
    </location>
</feature>
<evidence type="ECO:0000256" key="3">
    <source>
        <dbReference type="ARBA" id="ARBA00022980"/>
    </source>
</evidence>
<dbReference type="GO" id="GO:0005737">
    <property type="term" value="C:cytoplasm"/>
    <property type="evidence" value="ECO:0007669"/>
    <property type="project" value="UniProtKB-ARBA"/>
</dbReference>
<gene>
    <name evidence="7 9" type="primary">rpsN</name>
    <name evidence="9" type="ORF">PADco_0410</name>
</gene>
<evidence type="ECO:0000313" key="9">
    <source>
        <dbReference type="EMBL" id="BCG49461.1"/>
    </source>
</evidence>
<dbReference type="Gene3D" id="1.10.287.1480">
    <property type="match status" value="1"/>
</dbReference>
<keyword evidence="4 7" id="KW-0687">Ribonucleoprotein</keyword>
<dbReference type="SUPFAM" id="SSF57716">
    <property type="entry name" value="Glucocorticoid receptor-like (DNA-binding domain)"/>
    <property type="match status" value="1"/>
</dbReference>
<proteinExistence type="inferred from homology"/>
<evidence type="ECO:0000256" key="1">
    <source>
        <dbReference type="ARBA" id="ARBA00003686"/>
    </source>
</evidence>
<dbReference type="GO" id="GO:0015935">
    <property type="term" value="C:small ribosomal subunit"/>
    <property type="evidence" value="ECO:0007669"/>
    <property type="project" value="TreeGrafter"/>
</dbReference>
<protein>
    <recommendedName>
        <fullName evidence="5 7">Small ribosomal subunit protein uS14</fullName>
    </recommendedName>
</protein>
<dbReference type="PANTHER" id="PTHR19836:SF19">
    <property type="entry name" value="SMALL RIBOSOMAL SUBUNIT PROTEIN US14M"/>
    <property type="match status" value="1"/>
</dbReference>
<reference evidence="9 10" key="1">
    <citation type="journal article" date="2020" name="Genome Biol. Evol.">
        <title>Comparative Genomics Underlines Multiple Roles of Profftella, an Obligate Symbiont of Psyllids: Providing Toxins, Vitamins, and Carotenoids.</title>
        <authorList>
            <person name="Nakabachi A."/>
            <person name="Piel J."/>
            <person name="Malenovsky I."/>
            <person name="Hirose Y."/>
        </authorList>
    </citation>
    <scope>NUCLEOTIDE SEQUENCE [LARGE SCALE GENOMIC DNA]</scope>
    <source>
        <strain evidence="9 10">Dco</strain>
    </source>
</reference>
<evidence type="ECO:0000256" key="5">
    <source>
        <dbReference type="ARBA" id="ARBA00035167"/>
    </source>
</evidence>
<dbReference type="Proteomes" id="UP000595708">
    <property type="component" value="Chromosome"/>
</dbReference>
<dbReference type="InterPro" id="IPR023036">
    <property type="entry name" value="Ribosomal_uS14_bac/plastid"/>
</dbReference>
<comment type="subunit">
    <text evidence="6 7">Part of the 30S ribosomal subunit. Contacts proteins S3 and S10.</text>
</comment>
<accession>A0A7R6VYQ1</accession>
<evidence type="ECO:0000256" key="2">
    <source>
        <dbReference type="ARBA" id="ARBA00009083"/>
    </source>
</evidence>
<keyword evidence="7" id="KW-0694">RNA-binding</keyword>
<keyword evidence="10" id="KW-1185">Reference proteome</keyword>
<dbReference type="EMBL" id="AP023215">
    <property type="protein sequence ID" value="BCG49461.1"/>
    <property type="molecule type" value="Genomic_DNA"/>
</dbReference>
<comment type="function">
    <text evidence="1 7">Binds 16S rRNA, required for the assembly of 30S particles and may also be responsible for determining the conformation of the 16S rRNA at the A site.</text>
</comment>
<evidence type="ECO:0000256" key="6">
    <source>
        <dbReference type="ARBA" id="ARBA00047110"/>
    </source>
</evidence>
<evidence type="ECO:0000256" key="8">
    <source>
        <dbReference type="SAM" id="MobiDB-lite"/>
    </source>
</evidence>